<sequence length="162" mass="18540">MAENLTMALSSQQVLSDQRVRRIPGSAMPLGFMPIYDSVAAIQLQEAQMKVNIVQTCAPTADKDEEDLEKFYYEVDRTMNIVQSRDVTIVMGNFDAKVVKGKREDFIGEFGIRNERGGRLALFCQENNLLVINTYFKLAARRLYTWKSKPFLKAHHRYSQPG</sequence>
<dbReference type="AlphaFoldDB" id="A0A8K0KFI2"/>
<dbReference type="EMBL" id="KZ308790">
    <property type="protein sequence ID" value="KAG8234226.1"/>
    <property type="molecule type" value="Genomic_DNA"/>
</dbReference>
<keyword evidence="2" id="KW-1185">Reference proteome</keyword>
<proteinExistence type="predicted"/>
<dbReference type="Proteomes" id="UP000792457">
    <property type="component" value="Unassembled WGS sequence"/>
</dbReference>
<evidence type="ECO:0000313" key="1">
    <source>
        <dbReference type="EMBL" id="KAG8234226.1"/>
    </source>
</evidence>
<dbReference type="InterPro" id="IPR036691">
    <property type="entry name" value="Endo/exonu/phosph_ase_sf"/>
</dbReference>
<comment type="caution">
    <text evidence="1">The sequence shown here is derived from an EMBL/GenBank/DDBJ whole genome shotgun (WGS) entry which is preliminary data.</text>
</comment>
<dbReference type="Gene3D" id="3.60.10.10">
    <property type="entry name" value="Endonuclease/exonuclease/phosphatase"/>
    <property type="match status" value="1"/>
</dbReference>
<evidence type="ECO:0000313" key="2">
    <source>
        <dbReference type="Proteomes" id="UP000792457"/>
    </source>
</evidence>
<reference evidence="1" key="1">
    <citation type="submission" date="2013-04" db="EMBL/GenBank/DDBJ databases">
        <authorList>
            <person name="Qu J."/>
            <person name="Murali S.C."/>
            <person name="Bandaranaike D."/>
            <person name="Bellair M."/>
            <person name="Blankenburg K."/>
            <person name="Chao H."/>
            <person name="Dinh H."/>
            <person name="Doddapaneni H."/>
            <person name="Downs B."/>
            <person name="Dugan-Rocha S."/>
            <person name="Elkadiri S."/>
            <person name="Gnanaolivu R.D."/>
            <person name="Hernandez B."/>
            <person name="Javaid M."/>
            <person name="Jayaseelan J.C."/>
            <person name="Lee S."/>
            <person name="Li M."/>
            <person name="Ming W."/>
            <person name="Munidasa M."/>
            <person name="Muniz J."/>
            <person name="Nguyen L."/>
            <person name="Ongeri F."/>
            <person name="Osuji N."/>
            <person name="Pu L.-L."/>
            <person name="Puazo M."/>
            <person name="Qu C."/>
            <person name="Quiroz J."/>
            <person name="Raj R."/>
            <person name="Weissenberger G."/>
            <person name="Xin Y."/>
            <person name="Zou X."/>
            <person name="Han Y."/>
            <person name="Richards S."/>
            <person name="Worley K."/>
            <person name="Muzny D."/>
            <person name="Gibbs R."/>
        </authorList>
    </citation>
    <scope>NUCLEOTIDE SEQUENCE</scope>
    <source>
        <strain evidence="1">Sampled in the wild</strain>
    </source>
</reference>
<dbReference type="OrthoDB" id="6746993at2759"/>
<gene>
    <name evidence="1" type="ORF">J437_LFUL011689</name>
</gene>
<protein>
    <submittedName>
        <fullName evidence="1">Uncharacterized protein</fullName>
    </submittedName>
</protein>
<organism evidence="1 2">
    <name type="scientific">Ladona fulva</name>
    <name type="common">Scarce chaser dragonfly</name>
    <name type="synonym">Libellula fulva</name>
    <dbReference type="NCBI Taxonomy" id="123851"/>
    <lineage>
        <taxon>Eukaryota</taxon>
        <taxon>Metazoa</taxon>
        <taxon>Ecdysozoa</taxon>
        <taxon>Arthropoda</taxon>
        <taxon>Hexapoda</taxon>
        <taxon>Insecta</taxon>
        <taxon>Pterygota</taxon>
        <taxon>Palaeoptera</taxon>
        <taxon>Odonata</taxon>
        <taxon>Epiprocta</taxon>
        <taxon>Anisoptera</taxon>
        <taxon>Libelluloidea</taxon>
        <taxon>Libellulidae</taxon>
        <taxon>Ladona</taxon>
    </lineage>
</organism>
<name>A0A8K0KFI2_LADFU</name>
<accession>A0A8K0KFI2</accession>
<reference evidence="1" key="2">
    <citation type="submission" date="2017-10" db="EMBL/GenBank/DDBJ databases">
        <title>Ladona fulva Genome sequencing and assembly.</title>
        <authorList>
            <person name="Murali S."/>
            <person name="Richards S."/>
            <person name="Bandaranaike D."/>
            <person name="Bellair M."/>
            <person name="Blankenburg K."/>
            <person name="Chao H."/>
            <person name="Dinh H."/>
            <person name="Doddapaneni H."/>
            <person name="Dugan-Rocha S."/>
            <person name="Elkadiri S."/>
            <person name="Gnanaolivu R."/>
            <person name="Hernandez B."/>
            <person name="Skinner E."/>
            <person name="Javaid M."/>
            <person name="Lee S."/>
            <person name="Li M."/>
            <person name="Ming W."/>
            <person name="Munidasa M."/>
            <person name="Muniz J."/>
            <person name="Nguyen L."/>
            <person name="Hughes D."/>
            <person name="Osuji N."/>
            <person name="Pu L.-L."/>
            <person name="Puazo M."/>
            <person name="Qu C."/>
            <person name="Quiroz J."/>
            <person name="Raj R."/>
            <person name="Weissenberger G."/>
            <person name="Xin Y."/>
            <person name="Zou X."/>
            <person name="Han Y."/>
            <person name="Worley K."/>
            <person name="Muzny D."/>
            <person name="Gibbs R."/>
        </authorList>
    </citation>
    <scope>NUCLEOTIDE SEQUENCE</scope>
    <source>
        <strain evidence="1">Sampled in the wild</strain>
    </source>
</reference>